<evidence type="ECO:0000313" key="2">
    <source>
        <dbReference type="EMBL" id="AEI10336.1"/>
    </source>
</evidence>
<evidence type="ECO:0000313" key="3">
    <source>
        <dbReference type="Proteomes" id="UP000000492"/>
    </source>
</evidence>
<dbReference type="HOGENOM" id="CLU_2715558_0_0_11"/>
<organism evidence="2 3">
    <name type="scientific">Corynebacterium resistens (strain DSM 45100 / JCM 12819 / GTC 2026 / SICGH 158)</name>
    <dbReference type="NCBI Taxonomy" id="662755"/>
    <lineage>
        <taxon>Bacteria</taxon>
        <taxon>Bacillati</taxon>
        <taxon>Actinomycetota</taxon>
        <taxon>Actinomycetes</taxon>
        <taxon>Mycobacteriales</taxon>
        <taxon>Corynebacteriaceae</taxon>
        <taxon>Corynebacterium</taxon>
    </lineage>
</organism>
<keyword evidence="1" id="KW-0812">Transmembrane</keyword>
<keyword evidence="1" id="KW-1133">Transmembrane helix</keyword>
<dbReference type="AlphaFoldDB" id="F8E364"/>
<gene>
    <name evidence="2" type="ordered locus">CRES_1983</name>
</gene>
<evidence type="ECO:0000256" key="1">
    <source>
        <dbReference type="SAM" id="Phobius"/>
    </source>
</evidence>
<keyword evidence="3" id="KW-1185">Reference proteome</keyword>
<proteinExistence type="predicted"/>
<keyword evidence="1" id="KW-0472">Membrane</keyword>
<dbReference type="Proteomes" id="UP000000492">
    <property type="component" value="Chromosome"/>
</dbReference>
<sequence length="72" mass="7818">MRHDSNSGCARCTPNSRLSREYRERFTMGSSQETAGFVFGSSDAIIVAFNTVLGYIGQVLASALTTIFSVFS</sequence>
<reference evidence="2 3" key="1">
    <citation type="journal article" date="2012" name="BMC Genomics">
        <title>Complete genome sequence, lifestyle, and multi-drug resistance of the human pathogen Corynebacterium resistens DSM 45100 isolated from blood samples of a leukemia patient.</title>
        <authorList>
            <person name="Schroder J."/>
            <person name="Maus I."/>
            <person name="Meyer K."/>
            <person name="Wordemann S."/>
            <person name="Blom J."/>
            <person name="Jaenicke S."/>
            <person name="Schneider J."/>
            <person name="Trost E."/>
            <person name="Tauch A."/>
        </authorList>
    </citation>
    <scope>NUCLEOTIDE SEQUENCE [LARGE SCALE GENOMIC DNA]</scope>
    <source>
        <strain evidence="3">DSM 45100 / JCM 12819 / CCUG 50093 / GTC 2026 / SICGH 158</strain>
    </source>
</reference>
<dbReference type="EMBL" id="CP002857">
    <property type="protein sequence ID" value="AEI10336.1"/>
    <property type="molecule type" value="Genomic_DNA"/>
</dbReference>
<feature type="transmembrane region" description="Helical" evidence="1">
    <location>
        <begin position="44"/>
        <end position="71"/>
    </location>
</feature>
<name>F8E364_CORRG</name>
<protein>
    <submittedName>
        <fullName evidence="2">Uncharacterized protein</fullName>
    </submittedName>
</protein>
<accession>F8E364</accession>
<dbReference type="KEGG" id="crd:CRES_1983"/>